<dbReference type="GO" id="GO:0046983">
    <property type="term" value="F:protein dimerization activity"/>
    <property type="evidence" value="ECO:0007669"/>
    <property type="project" value="InterPro"/>
</dbReference>
<dbReference type="AlphaFoldDB" id="A0A2G5DDR2"/>
<dbReference type="Pfam" id="PF00319">
    <property type="entry name" value="SRF-TF"/>
    <property type="match status" value="1"/>
</dbReference>
<feature type="domain" description="K-box" evidence="9">
    <location>
        <begin position="120"/>
        <end position="211"/>
    </location>
</feature>
<evidence type="ECO:0000313" key="10">
    <source>
        <dbReference type="EMBL" id="PIA41669.1"/>
    </source>
</evidence>
<feature type="coiled-coil region" evidence="6">
    <location>
        <begin position="120"/>
        <end position="199"/>
    </location>
</feature>
<dbReference type="CDD" id="cd00265">
    <property type="entry name" value="MADS_MEF2_like"/>
    <property type="match status" value="1"/>
</dbReference>
<dbReference type="Proteomes" id="UP000230069">
    <property type="component" value="Unassembled WGS sequence"/>
</dbReference>
<dbReference type="PROSITE" id="PS00350">
    <property type="entry name" value="MADS_BOX_1"/>
    <property type="match status" value="1"/>
</dbReference>
<evidence type="ECO:0000256" key="5">
    <source>
        <dbReference type="ARBA" id="ARBA00023242"/>
    </source>
</evidence>
<dbReference type="SMART" id="SM00432">
    <property type="entry name" value="MADS"/>
    <property type="match status" value="1"/>
</dbReference>
<accession>A0A2G5DDR2</accession>
<dbReference type="GO" id="GO:0005634">
    <property type="term" value="C:nucleus"/>
    <property type="evidence" value="ECO:0007669"/>
    <property type="project" value="UniProtKB-SubCell"/>
</dbReference>
<dbReference type="InterPro" id="IPR036879">
    <property type="entry name" value="TF_MADSbox_sf"/>
</dbReference>
<dbReference type="InterPro" id="IPR002487">
    <property type="entry name" value="TF_Kbox"/>
</dbReference>
<dbReference type="EMBL" id="KZ305039">
    <property type="protein sequence ID" value="PIA41669.1"/>
    <property type="molecule type" value="Genomic_DNA"/>
</dbReference>
<dbReference type="OrthoDB" id="1898716at2759"/>
<dbReference type="InterPro" id="IPR033896">
    <property type="entry name" value="MEF2-like_N"/>
</dbReference>
<evidence type="ECO:0000259" key="9">
    <source>
        <dbReference type="PROSITE" id="PS51297"/>
    </source>
</evidence>
<dbReference type="InterPro" id="IPR050142">
    <property type="entry name" value="MADS-box/MEF2_TF"/>
</dbReference>
<evidence type="ECO:0000256" key="1">
    <source>
        <dbReference type="ARBA" id="ARBA00004123"/>
    </source>
</evidence>
<organism evidence="10 11">
    <name type="scientific">Aquilegia coerulea</name>
    <name type="common">Rocky mountain columbine</name>
    <dbReference type="NCBI Taxonomy" id="218851"/>
    <lineage>
        <taxon>Eukaryota</taxon>
        <taxon>Viridiplantae</taxon>
        <taxon>Streptophyta</taxon>
        <taxon>Embryophyta</taxon>
        <taxon>Tracheophyta</taxon>
        <taxon>Spermatophyta</taxon>
        <taxon>Magnoliopsida</taxon>
        <taxon>Ranunculales</taxon>
        <taxon>Ranunculaceae</taxon>
        <taxon>Thalictroideae</taxon>
        <taxon>Aquilegia</taxon>
    </lineage>
</organism>
<feature type="region of interest" description="Disordered" evidence="7">
    <location>
        <begin position="256"/>
        <end position="276"/>
    </location>
</feature>
<evidence type="ECO:0000313" key="11">
    <source>
        <dbReference type="Proteomes" id="UP000230069"/>
    </source>
</evidence>
<dbReference type="PANTHER" id="PTHR48019">
    <property type="entry name" value="SERUM RESPONSE FACTOR HOMOLOG"/>
    <property type="match status" value="1"/>
</dbReference>
<comment type="subcellular location">
    <subcellularLocation>
        <location evidence="1">Nucleus</location>
    </subcellularLocation>
</comment>
<evidence type="ECO:0000256" key="4">
    <source>
        <dbReference type="ARBA" id="ARBA00023163"/>
    </source>
</evidence>
<dbReference type="GO" id="GO:0003700">
    <property type="term" value="F:DNA-binding transcription factor activity"/>
    <property type="evidence" value="ECO:0007669"/>
    <property type="project" value="InterPro"/>
</dbReference>
<name>A0A2G5DDR2_AQUCA</name>
<dbReference type="GO" id="GO:0000977">
    <property type="term" value="F:RNA polymerase II transcription regulatory region sequence-specific DNA binding"/>
    <property type="evidence" value="ECO:0007669"/>
    <property type="project" value="InterPro"/>
</dbReference>
<keyword evidence="6" id="KW-0175">Coiled coil</keyword>
<keyword evidence="3" id="KW-0238">DNA-binding</keyword>
<evidence type="ECO:0000256" key="3">
    <source>
        <dbReference type="ARBA" id="ARBA00023125"/>
    </source>
</evidence>
<evidence type="ECO:0000256" key="6">
    <source>
        <dbReference type="SAM" id="Coils"/>
    </source>
</evidence>
<evidence type="ECO:0000259" key="8">
    <source>
        <dbReference type="PROSITE" id="PS50066"/>
    </source>
</evidence>
<dbReference type="InterPro" id="IPR002100">
    <property type="entry name" value="TF_MADSbox"/>
</dbReference>
<dbReference type="PROSITE" id="PS50066">
    <property type="entry name" value="MADS_BOX_2"/>
    <property type="match status" value="1"/>
</dbReference>
<keyword evidence="5" id="KW-0539">Nucleus</keyword>
<feature type="domain" description="MADS-box" evidence="8">
    <location>
        <begin position="34"/>
        <end position="94"/>
    </location>
</feature>
<dbReference type="Gene3D" id="3.40.1810.10">
    <property type="entry name" value="Transcription factor, MADS-box"/>
    <property type="match status" value="1"/>
</dbReference>
<dbReference type="SUPFAM" id="SSF55455">
    <property type="entry name" value="SRF-like"/>
    <property type="match status" value="1"/>
</dbReference>
<dbReference type="FunFam" id="3.40.1810.10:FF:000003">
    <property type="entry name" value="MADS-box transcription factor MADS-MC"/>
    <property type="match status" value="1"/>
</dbReference>
<keyword evidence="11" id="KW-1185">Reference proteome</keyword>
<evidence type="ECO:0000256" key="2">
    <source>
        <dbReference type="ARBA" id="ARBA00023015"/>
    </source>
</evidence>
<keyword evidence="4" id="KW-0804">Transcription</keyword>
<dbReference type="GO" id="GO:0045944">
    <property type="term" value="P:positive regulation of transcription by RNA polymerase II"/>
    <property type="evidence" value="ECO:0007669"/>
    <property type="project" value="InterPro"/>
</dbReference>
<sequence>KKKKAKKQQQKKFLLVLSLSLRRRKRSQHCMVIMGRGKIEIKKIENTTNRQVTFSKRRGGLIKKARELSVLCDAQLGLIIFSSSGKLFEFTSEDNSMQEILARYQKATGKSIKEYDNQCAQEVRHEMLRLRDQTDRLQASIRQYTGENLTALDYNDLNELEQQLEVSVDKVRARKNQLLQQQLDNLRRKEQILEEQNSHLYHSILEQQAAAEHHQAMMEHKVEHPMLEHFGLYATDEQARNLLQLSPLSPQLHTFRLQPTQPNLQERGLQYPDLQL</sequence>
<dbReference type="Pfam" id="PF01486">
    <property type="entry name" value="K-box"/>
    <property type="match status" value="1"/>
</dbReference>
<evidence type="ECO:0000256" key="7">
    <source>
        <dbReference type="SAM" id="MobiDB-lite"/>
    </source>
</evidence>
<feature type="non-terminal residue" evidence="10">
    <location>
        <position position="1"/>
    </location>
</feature>
<reference evidence="10 11" key="1">
    <citation type="submission" date="2017-09" db="EMBL/GenBank/DDBJ databases">
        <title>WGS assembly of Aquilegia coerulea Goldsmith.</title>
        <authorList>
            <person name="Hodges S."/>
            <person name="Kramer E."/>
            <person name="Nordborg M."/>
            <person name="Tomkins J."/>
            <person name="Borevitz J."/>
            <person name="Derieg N."/>
            <person name="Yan J."/>
            <person name="Mihaltcheva S."/>
            <person name="Hayes R.D."/>
            <person name="Rokhsar D."/>
        </authorList>
    </citation>
    <scope>NUCLEOTIDE SEQUENCE [LARGE SCALE GENOMIC DNA]</scope>
    <source>
        <strain evidence="11">cv. Goldsmith</strain>
    </source>
</reference>
<keyword evidence="2" id="KW-0805">Transcription regulation</keyword>
<proteinExistence type="predicted"/>
<dbReference type="PRINTS" id="PR00404">
    <property type="entry name" value="MADSDOMAIN"/>
</dbReference>
<dbReference type="PROSITE" id="PS51297">
    <property type="entry name" value="K_BOX"/>
    <property type="match status" value="1"/>
</dbReference>
<gene>
    <name evidence="10" type="ORF">AQUCO_02200241v1</name>
</gene>
<protein>
    <submittedName>
        <fullName evidence="10">Uncharacterized protein</fullName>
    </submittedName>
</protein>